<feature type="region of interest" description="Disordered" evidence="1">
    <location>
        <begin position="104"/>
        <end position="130"/>
    </location>
</feature>
<dbReference type="Proteomes" id="UP000033772">
    <property type="component" value="Unassembled WGS sequence"/>
</dbReference>
<reference evidence="2" key="1">
    <citation type="submission" date="2016-10" db="EMBL/GenBank/DDBJ databases">
        <title>Draft Genome Sequence of Nocardioides luteus Strain BAFB, an Alkane-Degrading Bacterium Isolated from JP-7 Polluted Soil.</title>
        <authorList>
            <person name="Brown L."/>
            <person name="Ruiz O.N."/>
            <person name="Gunasekera T."/>
        </authorList>
    </citation>
    <scope>NUCLEOTIDE SEQUENCE [LARGE SCALE GENOMIC DNA]</scope>
    <source>
        <strain evidence="2">BAFB</strain>
    </source>
</reference>
<gene>
    <name evidence="2" type="ORF">UG56_021095</name>
</gene>
<proteinExistence type="predicted"/>
<dbReference type="RefSeq" id="WP_052693065.1">
    <property type="nucleotide sequence ID" value="NZ_JZDQ02000033.1"/>
</dbReference>
<dbReference type="SUPFAM" id="SSF140453">
    <property type="entry name" value="EsxAB dimer-like"/>
    <property type="match status" value="1"/>
</dbReference>
<dbReference type="STRING" id="1844.UG56_021095"/>
<dbReference type="Gene3D" id="1.10.287.1060">
    <property type="entry name" value="ESAT-6-like"/>
    <property type="match status" value="1"/>
</dbReference>
<accession>A0A1J4N356</accession>
<protein>
    <recommendedName>
        <fullName evidence="4">WXG100 family type VII secretion target</fullName>
    </recommendedName>
</protein>
<comment type="caution">
    <text evidence="2">The sequence shown here is derived from an EMBL/GenBank/DDBJ whole genome shotgun (WGS) entry which is preliminary data.</text>
</comment>
<evidence type="ECO:0000256" key="1">
    <source>
        <dbReference type="SAM" id="MobiDB-lite"/>
    </source>
</evidence>
<evidence type="ECO:0000313" key="2">
    <source>
        <dbReference type="EMBL" id="OIJ24785.1"/>
    </source>
</evidence>
<evidence type="ECO:0000313" key="3">
    <source>
        <dbReference type="Proteomes" id="UP000033772"/>
    </source>
</evidence>
<dbReference type="AlphaFoldDB" id="A0A1J4N356"/>
<name>A0A1J4N356_9ACTN</name>
<dbReference type="InterPro" id="IPR036689">
    <property type="entry name" value="ESAT-6-like_sf"/>
</dbReference>
<evidence type="ECO:0008006" key="4">
    <source>
        <dbReference type="Google" id="ProtNLM"/>
    </source>
</evidence>
<dbReference type="EMBL" id="JZDQ02000033">
    <property type="protein sequence ID" value="OIJ24785.1"/>
    <property type="molecule type" value="Genomic_DNA"/>
</dbReference>
<dbReference type="OrthoDB" id="3763008at2"/>
<keyword evidence="3" id="KW-1185">Reference proteome</keyword>
<dbReference type="PANTHER" id="PTHR21525:SF9">
    <property type="entry name" value="CHANNEL_COLICIN DOMAIN-CONTAINING PROTEIN"/>
    <property type="match status" value="1"/>
</dbReference>
<dbReference type="PANTHER" id="PTHR21525">
    <property type="entry name" value="MOTILE SPERM PROTEIN"/>
    <property type="match status" value="1"/>
</dbReference>
<organism evidence="2 3">
    <name type="scientific">Nocardioides luteus</name>
    <dbReference type="NCBI Taxonomy" id="1844"/>
    <lineage>
        <taxon>Bacteria</taxon>
        <taxon>Bacillati</taxon>
        <taxon>Actinomycetota</taxon>
        <taxon>Actinomycetes</taxon>
        <taxon>Propionibacteriales</taxon>
        <taxon>Nocardioidaceae</taxon>
        <taxon>Nocardioides</taxon>
    </lineage>
</organism>
<sequence length="400" mass="41071">MAEAMDTKVYGDVSAAQTAADACTTAKDAVGDALDDLGKAIKTAGSWKGQAGAAFESKAEKRKSDLRQLESRIEAMGKGLSTFSGDLKAVETKMSTIRDEASGAGLTVSGTMISPPTDPGDDASESDVDAHNKKVEKWNDLVSRVETARKDENNAHEDLGKAISKSTGDGWIEDRLEDLGLLPKDFSDGMQIGAYALGLAGLGAGAGVDWMVKSRYGTFQPRVNGRFASPSSLTRLERAAKVLNDKNWHAKANKAAVRGKWLTAGKWATRAGWVVTAGSSAWEQWQKDADDPSLSTTERVSRTVSTSAITTAGAAGGAWAGAQAGAAIGSVFPGPGTVIGGVVGGVIGGAIGSGLAGKAADLVVDEAGELGEAVVDGVSDFAEGAGEVASDVGDAITFWD</sequence>